<dbReference type="InterPro" id="IPR011990">
    <property type="entry name" value="TPR-like_helical_dom_sf"/>
</dbReference>
<dbReference type="PANTHER" id="PTHR22904">
    <property type="entry name" value="TPR REPEAT CONTAINING PROTEIN"/>
    <property type="match status" value="1"/>
</dbReference>
<keyword evidence="4" id="KW-0175">Coiled coil</keyword>
<dbReference type="Gene3D" id="1.25.40.10">
    <property type="entry name" value="Tetratricopeptide repeat domain"/>
    <property type="match status" value="1"/>
</dbReference>
<evidence type="ECO:0000256" key="3">
    <source>
        <dbReference type="PROSITE-ProRule" id="PRU00339"/>
    </source>
</evidence>
<keyword evidence="6" id="KW-1185">Reference proteome</keyword>
<feature type="coiled-coil region" evidence="4">
    <location>
        <begin position="8"/>
        <end position="57"/>
    </location>
</feature>
<organism evidence="5 6">
    <name type="scientific">Haematococcus lacustris</name>
    <name type="common">Green alga</name>
    <name type="synonym">Haematococcus pluvialis</name>
    <dbReference type="NCBI Taxonomy" id="44745"/>
    <lineage>
        <taxon>Eukaryota</taxon>
        <taxon>Viridiplantae</taxon>
        <taxon>Chlorophyta</taxon>
        <taxon>core chlorophytes</taxon>
        <taxon>Chlorophyceae</taxon>
        <taxon>CS clade</taxon>
        <taxon>Chlamydomonadales</taxon>
        <taxon>Haematococcaceae</taxon>
        <taxon>Haematococcus</taxon>
    </lineage>
</organism>
<feature type="repeat" description="TPR" evidence="3">
    <location>
        <begin position="24"/>
        <end position="57"/>
    </location>
</feature>
<keyword evidence="2 3" id="KW-0802">TPR repeat</keyword>
<dbReference type="Proteomes" id="UP000485058">
    <property type="component" value="Unassembled WGS sequence"/>
</dbReference>
<proteinExistence type="predicted"/>
<dbReference type="GO" id="GO:0051879">
    <property type="term" value="F:Hsp90 protein binding"/>
    <property type="evidence" value="ECO:0007669"/>
    <property type="project" value="TreeGrafter"/>
</dbReference>
<dbReference type="InterPro" id="IPR019734">
    <property type="entry name" value="TPR_rpt"/>
</dbReference>
<keyword evidence="5" id="KW-0346">Stress response</keyword>
<gene>
    <name evidence="5" type="ORF">HaLaN_13655</name>
</gene>
<dbReference type="SUPFAM" id="SSF48452">
    <property type="entry name" value="TPR-like"/>
    <property type="match status" value="1"/>
</dbReference>
<comment type="caution">
    <text evidence="5">The sequence shown here is derived from an EMBL/GenBank/DDBJ whole genome shotgun (WGS) entry which is preliminary data.</text>
</comment>
<dbReference type="AlphaFoldDB" id="A0A699ZCU8"/>
<evidence type="ECO:0000313" key="5">
    <source>
        <dbReference type="EMBL" id="GFH17099.1"/>
    </source>
</evidence>
<dbReference type="Pfam" id="PF00515">
    <property type="entry name" value="TPR_1"/>
    <property type="match status" value="1"/>
</dbReference>
<evidence type="ECO:0000256" key="2">
    <source>
        <dbReference type="ARBA" id="ARBA00022803"/>
    </source>
</evidence>
<reference evidence="5 6" key="1">
    <citation type="submission" date="2020-02" db="EMBL/GenBank/DDBJ databases">
        <title>Draft genome sequence of Haematococcus lacustris strain NIES-144.</title>
        <authorList>
            <person name="Morimoto D."/>
            <person name="Nakagawa S."/>
            <person name="Yoshida T."/>
            <person name="Sawayama S."/>
        </authorList>
    </citation>
    <scope>NUCLEOTIDE SEQUENCE [LARGE SCALE GENOMIC DNA]</scope>
    <source>
        <strain evidence="5 6">NIES-144</strain>
    </source>
</reference>
<dbReference type="PANTHER" id="PTHR22904:SF533">
    <property type="entry name" value="HSP70-HSP90 ORGANIZING PROTEIN 3"/>
    <property type="match status" value="1"/>
</dbReference>
<keyword evidence="1" id="KW-0677">Repeat</keyword>
<evidence type="ECO:0000256" key="4">
    <source>
        <dbReference type="SAM" id="Coils"/>
    </source>
</evidence>
<dbReference type="PROSITE" id="PS50005">
    <property type="entry name" value="TPR"/>
    <property type="match status" value="1"/>
</dbReference>
<dbReference type="EMBL" id="BLLF01001096">
    <property type="protein sequence ID" value="GFH17099.1"/>
    <property type="molecule type" value="Genomic_DNA"/>
</dbReference>
<name>A0A699ZCU8_HAELA</name>
<protein>
    <submittedName>
        <fullName evidence="5">Heat shock STI</fullName>
    </submittedName>
</protein>
<sequence length="73" mass="8258">MEENGDDSKEAAAAKAEAAKKAEALKEKELGNQAYKAKRFEEAIQHYNRALELYDKDISFITNRVAAERNMHS</sequence>
<accession>A0A699ZCU8</accession>
<evidence type="ECO:0000313" key="6">
    <source>
        <dbReference type="Proteomes" id="UP000485058"/>
    </source>
</evidence>
<evidence type="ECO:0000256" key="1">
    <source>
        <dbReference type="ARBA" id="ARBA00022737"/>
    </source>
</evidence>